<evidence type="ECO:0000313" key="3">
    <source>
        <dbReference type="EMBL" id="KAJ5525144.1"/>
    </source>
</evidence>
<accession>A0AAD6CKH5</accession>
<dbReference type="Pfam" id="PF00501">
    <property type="entry name" value="AMP-binding"/>
    <property type="match status" value="1"/>
</dbReference>
<dbReference type="Gene3D" id="3.30.300.30">
    <property type="match status" value="1"/>
</dbReference>
<keyword evidence="4" id="KW-1185">Reference proteome</keyword>
<dbReference type="InterPro" id="IPR042099">
    <property type="entry name" value="ANL_N_sf"/>
</dbReference>
<evidence type="ECO:0000259" key="2">
    <source>
        <dbReference type="Pfam" id="PF00501"/>
    </source>
</evidence>
<comment type="caution">
    <text evidence="3">The sequence shown here is derived from an EMBL/GenBank/DDBJ whole genome shotgun (WGS) entry which is preliminary data.</text>
</comment>
<dbReference type="PANTHER" id="PTHR43201:SF8">
    <property type="entry name" value="ACYL-COA SYNTHETASE FAMILY MEMBER 3"/>
    <property type="match status" value="1"/>
</dbReference>
<dbReference type="CDD" id="cd04433">
    <property type="entry name" value="AFD_class_I"/>
    <property type="match status" value="1"/>
</dbReference>
<dbReference type="InterPro" id="IPR045851">
    <property type="entry name" value="AMP-bd_C_sf"/>
</dbReference>
<dbReference type="PANTHER" id="PTHR43201">
    <property type="entry name" value="ACYL-COA SYNTHETASE"/>
    <property type="match status" value="1"/>
</dbReference>
<dbReference type="InterPro" id="IPR020845">
    <property type="entry name" value="AMP-binding_CS"/>
</dbReference>
<dbReference type="GO" id="GO:0031956">
    <property type="term" value="F:medium-chain fatty acid-CoA ligase activity"/>
    <property type="evidence" value="ECO:0007669"/>
    <property type="project" value="TreeGrafter"/>
</dbReference>
<comment type="similarity">
    <text evidence="1">Belongs to the ATP-dependent AMP-binding enzyme family.</text>
</comment>
<dbReference type="PROSITE" id="PS00455">
    <property type="entry name" value="AMP_BINDING"/>
    <property type="match status" value="1"/>
</dbReference>
<evidence type="ECO:0000313" key="4">
    <source>
        <dbReference type="Proteomes" id="UP001220324"/>
    </source>
</evidence>
<feature type="domain" description="AMP-dependent synthetase/ligase" evidence="2">
    <location>
        <begin position="67"/>
        <end position="385"/>
    </location>
</feature>
<dbReference type="EMBL" id="JAQIZZ010000008">
    <property type="protein sequence ID" value="KAJ5525144.1"/>
    <property type="molecule type" value="Genomic_DNA"/>
</dbReference>
<name>A0AAD6CKH5_9EURO</name>
<dbReference type="GO" id="GO:0006631">
    <property type="term" value="P:fatty acid metabolic process"/>
    <property type="evidence" value="ECO:0007669"/>
    <property type="project" value="TreeGrafter"/>
</dbReference>
<dbReference type="SUPFAM" id="SSF56801">
    <property type="entry name" value="Acetyl-CoA synthetase-like"/>
    <property type="match status" value="1"/>
</dbReference>
<organism evidence="3 4">
    <name type="scientific">Penicillium frequentans</name>
    <dbReference type="NCBI Taxonomy" id="3151616"/>
    <lineage>
        <taxon>Eukaryota</taxon>
        <taxon>Fungi</taxon>
        <taxon>Dikarya</taxon>
        <taxon>Ascomycota</taxon>
        <taxon>Pezizomycotina</taxon>
        <taxon>Eurotiomycetes</taxon>
        <taxon>Eurotiomycetidae</taxon>
        <taxon>Eurotiales</taxon>
        <taxon>Aspergillaceae</taxon>
        <taxon>Penicillium</taxon>
    </lineage>
</organism>
<evidence type="ECO:0000256" key="1">
    <source>
        <dbReference type="ARBA" id="ARBA00006432"/>
    </source>
</evidence>
<dbReference type="InterPro" id="IPR000873">
    <property type="entry name" value="AMP-dep_synth/lig_dom"/>
</dbReference>
<dbReference type="Proteomes" id="UP001220324">
    <property type="component" value="Unassembled WGS sequence"/>
</dbReference>
<proteinExistence type="inferred from homology"/>
<sequence length="574" mass="64245">MVGLNNQCLFPQRFPNDPIFTQLQKLSRTFSGVIIHDDYGIDTDYRTLVADVTHLRALLREKVPRDWLDSRGLFKSNAGSIGIMTASCHHLVVGFLATAALGGKSVPLPINPNQENFVYMIDKANVRVILTDSSVPEEPSDIQGLLDNGNGPVQMLSIERSKPNMYSDMEIDEDTTFAAKETALILFTSGSTGRPKAAAIPRSRLFFKTRMDPDELYLMYRPLHWVGTVLPPIGLVLQGGRARSLKSGAYAAEIWEVLKEGTITGMFISPVYVKTLQEHYEANIRHLTAEKHNHYLCGASKLRRVITSGSVMDPSAVEFWKNLTNMPIIARYASTETGVSVFATSPGDTWVDRCVGELVNKASIKLSDGDEGHLSVKMPGMFTHYLGDEEATKAAFDEEGFFRTGDIFRRVGNKYFFQGRASSDWIRYSLYKVTVSEVEKELKALPYISEAYVLPIMDYEVRELVGAIVRLRDSSNYLGQESGLRNPDINLCKIRQDLSSKLEIYKLPTILRILRAGEGVPLSVSSKVLKPKLREMYFKLSGYRPKDYSEPGVEFWEKGVDLEYIHNAGGFASS</sequence>
<dbReference type="Gene3D" id="3.40.50.12780">
    <property type="entry name" value="N-terminal domain of ligase-like"/>
    <property type="match status" value="1"/>
</dbReference>
<reference evidence="3 4" key="1">
    <citation type="journal article" date="2023" name="IMA Fungus">
        <title>Comparative genomic study of the Penicillium genus elucidates a diverse pangenome and 15 lateral gene transfer events.</title>
        <authorList>
            <person name="Petersen C."/>
            <person name="Sorensen T."/>
            <person name="Nielsen M.R."/>
            <person name="Sondergaard T.E."/>
            <person name="Sorensen J.L."/>
            <person name="Fitzpatrick D.A."/>
            <person name="Frisvad J.C."/>
            <person name="Nielsen K.L."/>
        </authorList>
    </citation>
    <scope>NUCLEOTIDE SEQUENCE [LARGE SCALE GENOMIC DNA]</scope>
    <source>
        <strain evidence="3 4">IBT 35679</strain>
    </source>
</reference>
<dbReference type="AlphaFoldDB" id="A0AAD6CKH5"/>
<gene>
    <name evidence="3" type="ORF">N7494_011794</name>
</gene>
<protein>
    <submittedName>
        <fullName evidence="3">AMP-dependent synthetase/ligase</fullName>
    </submittedName>
</protein>